<protein>
    <submittedName>
        <fullName evidence="2">Uncharacterized protein</fullName>
    </submittedName>
</protein>
<evidence type="ECO:0000256" key="1">
    <source>
        <dbReference type="SAM" id="MobiDB-lite"/>
    </source>
</evidence>
<accession>A0A8S5NYJ6</accession>
<dbReference type="EMBL" id="BK015279">
    <property type="protein sequence ID" value="DAD99290.1"/>
    <property type="molecule type" value="Genomic_DNA"/>
</dbReference>
<evidence type="ECO:0000313" key="2">
    <source>
        <dbReference type="EMBL" id="DAD99290.1"/>
    </source>
</evidence>
<name>A0A8S5NYJ6_9CAUD</name>
<organism evidence="2">
    <name type="scientific">Myoviridae sp. ctzUB9</name>
    <dbReference type="NCBI Taxonomy" id="2825213"/>
    <lineage>
        <taxon>Viruses</taxon>
        <taxon>Duplodnaviria</taxon>
        <taxon>Heunggongvirae</taxon>
        <taxon>Uroviricota</taxon>
        <taxon>Caudoviricetes</taxon>
    </lineage>
</organism>
<feature type="region of interest" description="Disordered" evidence="1">
    <location>
        <begin position="88"/>
        <end position="110"/>
    </location>
</feature>
<proteinExistence type="predicted"/>
<sequence length="128" mass="14681">MNPPKMPDWAYNQMIEGLQKLLVLRLQGSPPADTISALAAVWEEALTPITWAWQPETDGERLPTAFRQLIRQAEKWAQPAQLIKQIPPRNTPTAALLPNKQPISTEQREANRQRLQQILNQLLERKKT</sequence>
<reference evidence="2" key="1">
    <citation type="journal article" date="2021" name="Proc. Natl. Acad. Sci. U.S.A.">
        <title>A Catalog of Tens of Thousands of Viruses from Human Metagenomes Reveals Hidden Associations with Chronic Diseases.</title>
        <authorList>
            <person name="Tisza M.J."/>
            <person name="Buck C.B."/>
        </authorList>
    </citation>
    <scope>NUCLEOTIDE SEQUENCE</scope>
    <source>
        <strain evidence="2">CtzUB9</strain>
    </source>
</reference>